<dbReference type="Proteomes" id="UP001622496">
    <property type="component" value="Chromosome"/>
</dbReference>
<evidence type="ECO:0000313" key="2">
    <source>
        <dbReference type="Proteomes" id="UP001622496"/>
    </source>
</evidence>
<dbReference type="RefSeq" id="WP_358724495.1">
    <property type="nucleotide sequence ID" value="NZ_CP108135.1"/>
</dbReference>
<protein>
    <submittedName>
        <fullName evidence="1">Uncharacterized protein</fullName>
    </submittedName>
</protein>
<name>A0ABZ1KAC2_9ACTN</name>
<reference evidence="1 2" key="1">
    <citation type="submission" date="2022-10" db="EMBL/GenBank/DDBJ databases">
        <title>The complete genomes of actinobacterial strains from the NBC collection.</title>
        <authorList>
            <person name="Joergensen T.S."/>
            <person name="Alvarez Arevalo M."/>
            <person name="Sterndorff E.B."/>
            <person name="Faurdal D."/>
            <person name="Vuksanovic O."/>
            <person name="Mourched A.-S."/>
            <person name="Charusanti P."/>
            <person name="Shaw S."/>
            <person name="Blin K."/>
            <person name="Weber T."/>
        </authorList>
    </citation>
    <scope>NUCLEOTIDE SEQUENCE [LARGE SCALE GENOMIC DNA]</scope>
    <source>
        <strain evidence="1 2">NBC_00185</strain>
    </source>
</reference>
<proteinExistence type="predicted"/>
<keyword evidence="2" id="KW-1185">Reference proteome</keyword>
<organism evidence="1 2">
    <name type="scientific">[Kitasatospora] papulosa</name>
    <dbReference type="NCBI Taxonomy" id="1464011"/>
    <lineage>
        <taxon>Bacteria</taxon>
        <taxon>Bacillati</taxon>
        <taxon>Actinomycetota</taxon>
        <taxon>Actinomycetes</taxon>
        <taxon>Kitasatosporales</taxon>
        <taxon>Streptomycetaceae</taxon>
        <taxon>Streptomyces</taxon>
    </lineage>
</organism>
<evidence type="ECO:0000313" key="1">
    <source>
        <dbReference type="EMBL" id="WTP69401.1"/>
    </source>
</evidence>
<sequence>MTRCVGDDWSHDFPVEDSVQAYCEEHGVRLVWKDPPAEASVPDAAAEPAT</sequence>
<gene>
    <name evidence="1" type="ORF">OG560_29845</name>
</gene>
<dbReference type="EMBL" id="CP108135">
    <property type="protein sequence ID" value="WTP69401.1"/>
    <property type="molecule type" value="Genomic_DNA"/>
</dbReference>
<accession>A0ABZ1KAC2</accession>